<organism evidence="8 9">
    <name type="scientific">Pelagibacterium lentulum</name>
    <dbReference type="NCBI Taxonomy" id="2029865"/>
    <lineage>
        <taxon>Bacteria</taxon>
        <taxon>Pseudomonadati</taxon>
        <taxon>Pseudomonadota</taxon>
        <taxon>Alphaproteobacteria</taxon>
        <taxon>Hyphomicrobiales</taxon>
        <taxon>Devosiaceae</taxon>
        <taxon>Pelagibacterium</taxon>
    </lineage>
</organism>
<dbReference type="Proteomes" id="UP000596977">
    <property type="component" value="Unassembled WGS sequence"/>
</dbReference>
<keyword evidence="4" id="KW-0067">ATP-binding</keyword>
<dbReference type="GO" id="GO:0005524">
    <property type="term" value="F:ATP binding"/>
    <property type="evidence" value="ECO:0007669"/>
    <property type="project" value="UniProtKB-KW"/>
</dbReference>
<evidence type="ECO:0000256" key="5">
    <source>
        <dbReference type="ARBA" id="ARBA00022906"/>
    </source>
</evidence>
<evidence type="ECO:0000259" key="7">
    <source>
        <dbReference type="PROSITE" id="PS50893"/>
    </source>
</evidence>
<comment type="caution">
    <text evidence="8">The sequence shown here is derived from an EMBL/GenBank/DDBJ whole genome shotgun (WGS) entry which is preliminary data.</text>
</comment>
<keyword evidence="5" id="KW-0864">Zinc transport</keyword>
<dbReference type="EMBL" id="BMKB01000002">
    <property type="protein sequence ID" value="GGA42729.1"/>
    <property type="molecule type" value="Genomic_DNA"/>
</dbReference>
<keyword evidence="3" id="KW-0547">Nucleotide-binding</keyword>
<evidence type="ECO:0000256" key="4">
    <source>
        <dbReference type="ARBA" id="ARBA00022840"/>
    </source>
</evidence>
<evidence type="ECO:0000313" key="9">
    <source>
        <dbReference type="Proteomes" id="UP000596977"/>
    </source>
</evidence>
<dbReference type="PANTHER" id="PTHR42734">
    <property type="entry name" value="METAL TRANSPORT SYSTEM ATP-BINDING PROTEIN TM_0124-RELATED"/>
    <property type="match status" value="1"/>
</dbReference>
<dbReference type="SUPFAM" id="SSF52540">
    <property type="entry name" value="P-loop containing nucleoside triphosphate hydrolases"/>
    <property type="match status" value="1"/>
</dbReference>
<dbReference type="CDD" id="cd03214">
    <property type="entry name" value="ABC_Iron-Siderophores_B12_Hemin"/>
    <property type="match status" value="1"/>
</dbReference>
<dbReference type="InterPro" id="IPR003439">
    <property type="entry name" value="ABC_transporter-like_ATP-bd"/>
</dbReference>
<evidence type="ECO:0000256" key="1">
    <source>
        <dbReference type="ARBA" id="ARBA00005417"/>
    </source>
</evidence>
<sequence>MVTIRLEDVGALHGAKLTVSGISTPAFSKGELVAVIGPNAAGKSTLFKRMAGLLRGPGRVVVEGSNKGKRAIGYMPQDTSANAVLTVYESVLLARKQGSGWVVKDSDLYTIDTILEALDIRDIAFCNLGELSGGQRQLVSIAQALVRNPDVLLMDEPTSALDLHRQIGVLDFMRNRADKTGMIVFIAIHDLDHALRFANQAMVIENGMLRAAGPTSDVITETLLRDVYRVEARIETCSRGTLRMLVDGVSPGVRGSLSRLETAA</sequence>
<evidence type="ECO:0000256" key="6">
    <source>
        <dbReference type="ARBA" id="ARBA00023065"/>
    </source>
</evidence>
<comment type="similarity">
    <text evidence="1">Belongs to the ABC transporter superfamily.</text>
</comment>
<dbReference type="InterPro" id="IPR050153">
    <property type="entry name" value="Metal_Ion_Import_ABC"/>
</dbReference>
<dbReference type="PROSITE" id="PS00211">
    <property type="entry name" value="ABC_TRANSPORTER_1"/>
    <property type="match status" value="1"/>
</dbReference>
<feature type="domain" description="ABC transporter" evidence="7">
    <location>
        <begin position="4"/>
        <end position="231"/>
    </location>
</feature>
<dbReference type="InterPro" id="IPR003593">
    <property type="entry name" value="AAA+_ATPase"/>
</dbReference>
<dbReference type="Pfam" id="PF00005">
    <property type="entry name" value="ABC_tran"/>
    <property type="match status" value="1"/>
</dbReference>
<dbReference type="PROSITE" id="PS50893">
    <property type="entry name" value="ABC_TRANSPORTER_2"/>
    <property type="match status" value="1"/>
</dbReference>
<accession>A0A916RBK5</accession>
<dbReference type="Gene3D" id="3.40.50.300">
    <property type="entry name" value="P-loop containing nucleotide triphosphate hydrolases"/>
    <property type="match status" value="1"/>
</dbReference>
<dbReference type="AlphaFoldDB" id="A0A916RBK5"/>
<evidence type="ECO:0000256" key="3">
    <source>
        <dbReference type="ARBA" id="ARBA00022741"/>
    </source>
</evidence>
<dbReference type="InterPro" id="IPR027417">
    <property type="entry name" value="P-loop_NTPase"/>
</dbReference>
<keyword evidence="5" id="KW-0862">Zinc</keyword>
<gene>
    <name evidence="8" type="primary">fecE</name>
    <name evidence="8" type="ORF">GCM10011499_10330</name>
</gene>
<keyword evidence="6" id="KW-0406">Ion transport</keyword>
<evidence type="ECO:0000313" key="8">
    <source>
        <dbReference type="EMBL" id="GGA42729.1"/>
    </source>
</evidence>
<protein>
    <submittedName>
        <fullName evidence="8">Ferrichrome ABC transporter</fullName>
    </submittedName>
</protein>
<dbReference type="SMART" id="SM00382">
    <property type="entry name" value="AAA"/>
    <property type="match status" value="1"/>
</dbReference>
<proteinExistence type="inferred from homology"/>
<name>A0A916RBK5_9HYPH</name>
<dbReference type="InterPro" id="IPR017871">
    <property type="entry name" value="ABC_transporter-like_CS"/>
</dbReference>
<keyword evidence="2" id="KW-0813">Transport</keyword>
<dbReference type="GO" id="GO:0016887">
    <property type="term" value="F:ATP hydrolysis activity"/>
    <property type="evidence" value="ECO:0007669"/>
    <property type="project" value="InterPro"/>
</dbReference>
<dbReference type="OrthoDB" id="9805601at2"/>
<reference evidence="8 9" key="1">
    <citation type="journal article" date="2014" name="Int. J. Syst. Evol. Microbiol.">
        <title>Complete genome sequence of Corynebacterium casei LMG S-19264T (=DSM 44701T), isolated from a smear-ripened cheese.</title>
        <authorList>
            <consortium name="US DOE Joint Genome Institute (JGI-PGF)"/>
            <person name="Walter F."/>
            <person name="Albersmeier A."/>
            <person name="Kalinowski J."/>
            <person name="Ruckert C."/>
        </authorList>
    </citation>
    <scope>NUCLEOTIDE SEQUENCE [LARGE SCALE GENOMIC DNA]</scope>
    <source>
        <strain evidence="8 9">CGMCC 1.15896</strain>
    </source>
</reference>
<dbReference type="GO" id="GO:0006829">
    <property type="term" value="P:zinc ion transport"/>
    <property type="evidence" value="ECO:0007669"/>
    <property type="project" value="UniProtKB-KW"/>
</dbReference>
<evidence type="ECO:0000256" key="2">
    <source>
        <dbReference type="ARBA" id="ARBA00022448"/>
    </source>
</evidence>
<dbReference type="PANTHER" id="PTHR42734:SF21">
    <property type="entry name" value="IRON ABC TRANSPORTER, ATP-BINDING PROTEIN"/>
    <property type="match status" value="1"/>
</dbReference>
<keyword evidence="9" id="KW-1185">Reference proteome</keyword>
<dbReference type="RefSeq" id="WP_127072613.1">
    <property type="nucleotide sequence ID" value="NZ_BMKB01000002.1"/>
</dbReference>